<dbReference type="EC" id="2.6.1.-" evidence="4"/>
<dbReference type="SUPFAM" id="SSF53383">
    <property type="entry name" value="PLP-dependent transferases"/>
    <property type="match status" value="1"/>
</dbReference>
<dbReference type="KEGG" id="chu:CHU_0765"/>
<evidence type="ECO:0000313" key="6">
    <source>
        <dbReference type="EMBL" id="ABG58052.1"/>
    </source>
</evidence>
<feature type="domain" description="Aminotransferase class I/classII large" evidence="5">
    <location>
        <begin position="33"/>
        <end position="385"/>
    </location>
</feature>
<keyword evidence="3 4" id="KW-0808">Transferase</keyword>
<dbReference type="PANTHER" id="PTHR42832">
    <property type="entry name" value="AMINO ACID AMINOTRANSFERASE"/>
    <property type="match status" value="1"/>
</dbReference>
<dbReference type="Gene3D" id="3.90.1150.10">
    <property type="entry name" value="Aspartate Aminotransferase, domain 1"/>
    <property type="match status" value="1"/>
</dbReference>
<evidence type="ECO:0000256" key="3">
    <source>
        <dbReference type="ARBA" id="ARBA00022679"/>
    </source>
</evidence>
<dbReference type="InterPro" id="IPR015421">
    <property type="entry name" value="PyrdxlP-dep_Trfase_major"/>
</dbReference>
<dbReference type="Proteomes" id="UP000001822">
    <property type="component" value="Chromosome"/>
</dbReference>
<dbReference type="EMBL" id="CP000383">
    <property type="protein sequence ID" value="ABG58052.1"/>
    <property type="molecule type" value="Genomic_DNA"/>
</dbReference>
<comment type="cofactor">
    <cofactor evidence="1 4">
        <name>pyridoxal 5'-phosphate</name>
        <dbReference type="ChEBI" id="CHEBI:597326"/>
    </cofactor>
</comment>
<name>A0A6N4SP08_CYTH3</name>
<reference evidence="6 7" key="1">
    <citation type="journal article" date="2007" name="Appl. Environ. Microbiol.">
        <title>Genome sequence of the cellulolytic gliding bacterium Cytophaga hutchinsonii.</title>
        <authorList>
            <person name="Xie G."/>
            <person name="Bruce D.C."/>
            <person name="Challacombe J.F."/>
            <person name="Chertkov O."/>
            <person name="Detter J.C."/>
            <person name="Gilna P."/>
            <person name="Han C.S."/>
            <person name="Lucas S."/>
            <person name="Misra M."/>
            <person name="Myers G.L."/>
            <person name="Richardson P."/>
            <person name="Tapia R."/>
            <person name="Thayer N."/>
            <person name="Thompson L.S."/>
            <person name="Brettin T.S."/>
            <person name="Henrissat B."/>
            <person name="Wilson D.B."/>
            <person name="McBride M.J."/>
        </authorList>
    </citation>
    <scope>NUCLEOTIDE SEQUENCE [LARGE SCALE GENOMIC DNA]</scope>
    <source>
        <strain evidence="7">ATCC 33406 / DSM 1761 / CIP 103989 / NBRC 15051 / NCIMB 9469 / D465</strain>
    </source>
</reference>
<evidence type="ECO:0000259" key="5">
    <source>
        <dbReference type="Pfam" id="PF00155"/>
    </source>
</evidence>
<dbReference type="RefSeq" id="WP_011584168.1">
    <property type="nucleotide sequence ID" value="NC_008255.1"/>
</dbReference>
<dbReference type="Pfam" id="PF00155">
    <property type="entry name" value="Aminotran_1_2"/>
    <property type="match status" value="1"/>
</dbReference>
<dbReference type="Gene3D" id="3.40.640.10">
    <property type="entry name" value="Type I PLP-dependent aspartate aminotransferase-like (Major domain)"/>
    <property type="match status" value="1"/>
</dbReference>
<dbReference type="InterPro" id="IPR015424">
    <property type="entry name" value="PyrdxlP-dep_Trfase"/>
</dbReference>
<comment type="similarity">
    <text evidence="4">Belongs to the class-I pyridoxal-phosphate-dependent aminotransferase family.</text>
</comment>
<dbReference type="PANTHER" id="PTHR42832:SF3">
    <property type="entry name" value="L-GLUTAMINE--4-(METHYLSULFANYL)-2-OXOBUTANOATE AMINOTRANSFERASE"/>
    <property type="match status" value="1"/>
</dbReference>
<evidence type="ECO:0000256" key="2">
    <source>
        <dbReference type="ARBA" id="ARBA00022576"/>
    </source>
</evidence>
<dbReference type="PROSITE" id="PS00105">
    <property type="entry name" value="AA_TRANSFER_CLASS_1"/>
    <property type="match status" value="1"/>
</dbReference>
<dbReference type="CDD" id="cd00609">
    <property type="entry name" value="AAT_like"/>
    <property type="match status" value="1"/>
</dbReference>
<dbReference type="GO" id="GO:0008483">
    <property type="term" value="F:transaminase activity"/>
    <property type="evidence" value="ECO:0007669"/>
    <property type="project" value="UniProtKB-KW"/>
</dbReference>
<evidence type="ECO:0000313" key="7">
    <source>
        <dbReference type="Proteomes" id="UP000001822"/>
    </source>
</evidence>
<dbReference type="InterPro" id="IPR004839">
    <property type="entry name" value="Aminotransferase_I/II_large"/>
</dbReference>
<proteinExistence type="inferred from homology"/>
<evidence type="ECO:0000256" key="4">
    <source>
        <dbReference type="RuleBase" id="RU000481"/>
    </source>
</evidence>
<gene>
    <name evidence="6" type="ordered locus">CHU_0765</name>
</gene>
<keyword evidence="2 4" id="KW-0032">Aminotransferase</keyword>
<organism evidence="6 7">
    <name type="scientific">Cytophaga hutchinsonii (strain ATCC 33406 / DSM 1761 / CIP 103989 / NBRC 15051 / NCIMB 9469 / D465)</name>
    <dbReference type="NCBI Taxonomy" id="269798"/>
    <lineage>
        <taxon>Bacteria</taxon>
        <taxon>Pseudomonadati</taxon>
        <taxon>Bacteroidota</taxon>
        <taxon>Cytophagia</taxon>
        <taxon>Cytophagales</taxon>
        <taxon>Cytophagaceae</taxon>
        <taxon>Cytophaga</taxon>
    </lineage>
</organism>
<dbReference type="InterPro" id="IPR050881">
    <property type="entry name" value="LL-DAP_aminotransferase"/>
</dbReference>
<dbReference type="OrthoDB" id="9802328at2"/>
<dbReference type="InterPro" id="IPR015422">
    <property type="entry name" value="PyrdxlP-dep_Trfase_small"/>
</dbReference>
<dbReference type="AlphaFoldDB" id="A0A6N4SP08"/>
<dbReference type="GO" id="GO:0030170">
    <property type="term" value="F:pyridoxal phosphate binding"/>
    <property type="evidence" value="ECO:0007669"/>
    <property type="project" value="InterPro"/>
</dbReference>
<accession>A0A6N4SP08</accession>
<sequence length="391" mass="43640">MIIPAANRLNVVKEYYFVRKLEEIAKLNKEGKNVISFGIGSPDLAPSEATVDALVATSRLSNAHGYQPYRGIPELRDSIASFYKNTYGVELDSNTEVLPLMGSKEGILHVSMAFLNPGDEVLVPDPGYPTYTSLTTLIGGVVRKYALSEKNNWHPDLEELKKQDLSKVKLMWLNYPHMPTGAEADRAQIEKIIAFAKEYKILLCFDNPYSLVLNQNKPFSILSIPGATEVAVEFNSLSKSHNMAGWRIGMMVGSPIYLNPALTVKSNIDSGMYLGLQKAAIEAFKNTEAWHAERNKIYADRREKIFGILDKLGFEYSRKQVGLFVWCKPKDAAAIGDIPAYVDRLLNEAYVFFTPGAIFGEKGEGYLRASLCVPIEKITEAEARIDAWLKK</sequence>
<dbReference type="InterPro" id="IPR004838">
    <property type="entry name" value="NHTrfase_class1_PyrdxlP-BS"/>
</dbReference>
<evidence type="ECO:0000256" key="1">
    <source>
        <dbReference type="ARBA" id="ARBA00001933"/>
    </source>
</evidence>
<protein>
    <recommendedName>
        <fullName evidence="4">Aminotransferase</fullName>
        <ecNumber evidence="4">2.6.1.-</ecNumber>
    </recommendedName>
</protein>
<keyword evidence="7" id="KW-1185">Reference proteome</keyword>